<proteinExistence type="predicted"/>
<comment type="caution">
    <text evidence="1">The sequence shown here is derived from an EMBL/GenBank/DDBJ whole genome shotgun (WGS) entry which is preliminary data.</text>
</comment>
<dbReference type="EMBL" id="JARUJP010000001">
    <property type="protein sequence ID" value="MDW8799672.1"/>
    <property type="molecule type" value="Genomic_DNA"/>
</dbReference>
<name>A0ABU4JNJ7_9CLOT</name>
<evidence type="ECO:0000313" key="1">
    <source>
        <dbReference type="EMBL" id="MDW8799672.1"/>
    </source>
</evidence>
<dbReference type="Proteomes" id="UP001281656">
    <property type="component" value="Unassembled WGS sequence"/>
</dbReference>
<accession>A0ABU4JNJ7</accession>
<evidence type="ECO:0000313" key="2">
    <source>
        <dbReference type="Proteomes" id="UP001281656"/>
    </source>
</evidence>
<reference evidence="1 2" key="1">
    <citation type="submission" date="2023-04" db="EMBL/GenBank/DDBJ databases">
        <title>Clostridium tannerae sp. nov., isolated from the fecal material of an alpaca.</title>
        <authorList>
            <person name="Miller S."/>
            <person name="Hendry M."/>
            <person name="King J."/>
            <person name="Sankaranarayanan K."/>
            <person name="Lawson P.A."/>
        </authorList>
    </citation>
    <scope>NUCLEOTIDE SEQUENCE [LARGE SCALE GENOMIC DNA]</scope>
    <source>
        <strain evidence="1 2">A1-XYC3</strain>
    </source>
</reference>
<organism evidence="1 2">
    <name type="scientific">Clostridium tanneri</name>
    <dbReference type="NCBI Taxonomy" id="3037988"/>
    <lineage>
        <taxon>Bacteria</taxon>
        <taxon>Bacillati</taxon>
        <taxon>Bacillota</taxon>
        <taxon>Clostridia</taxon>
        <taxon>Eubacteriales</taxon>
        <taxon>Clostridiaceae</taxon>
        <taxon>Clostridium</taxon>
    </lineage>
</organism>
<keyword evidence="2" id="KW-1185">Reference proteome</keyword>
<dbReference type="RefSeq" id="WP_318796366.1">
    <property type="nucleotide sequence ID" value="NZ_JARUJP010000001.1"/>
</dbReference>
<gene>
    <name evidence="1" type="ORF">P8V03_00715</name>
</gene>
<protein>
    <submittedName>
        <fullName evidence="1">Uncharacterized protein</fullName>
    </submittedName>
</protein>
<sequence>MNNKILLNKDLLDKITSELKELKTICRDEKMAKKIEDLLNNIVDETTNKTVSLEELIREKMKETKLVNPDLNASLYLLYRNLVNGKITQEDALRRFEAYVRMEGYDKKIY</sequence>